<dbReference type="GO" id="GO:0017000">
    <property type="term" value="P:antibiotic biosynthetic process"/>
    <property type="evidence" value="ECO:0007669"/>
    <property type="project" value="UniProtKB-ARBA"/>
</dbReference>
<comment type="similarity">
    <text evidence="1">Belongs to the type-B carboxylesterase/lipase family.</text>
</comment>
<organism evidence="5 6">
    <name type="scientific">Penicillium citrinum</name>
    <dbReference type="NCBI Taxonomy" id="5077"/>
    <lineage>
        <taxon>Eukaryota</taxon>
        <taxon>Fungi</taxon>
        <taxon>Dikarya</taxon>
        <taxon>Ascomycota</taxon>
        <taxon>Pezizomycotina</taxon>
        <taxon>Eurotiomycetes</taxon>
        <taxon>Eurotiomycetidae</taxon>
        <taxon>Eurotiales</taxon>
        <taxon>Aspergillaceae</taxon>
        <taxon>Penicillium</taxon>
    </lineage>
</organism>
<dbReference type="RefSeq" id="XP_056504802.1">
    <property type="nucleotide sequence ID" value="XM_056639045.1"/>
</dbReference>
<dbReference type="PANTHER" id="PTHR43918">
    <property type="entry name" value="ACETYLCHOLINESTERASE"/>
    <property type="match status" value="1"/>
</dbReference>
<dbReference type="PROSITE" id="PS00941">
    <property type="entry name" value="CARBOXYLESTERASE_B_2"/>
    <property type="match status" value="1"/>
</dbReference>
<evidence type="ECO:0000313" key="6">
    <source>
        <dbReference type="Proteomes" id="UP001147733"/>
    </source>
</evidence>
<dbReference type="InterPro" id="IPR019826">
    <property type="entry name" value="Carboxylesterase_B_AS"/>
</dbReference>
<keyword evidence="3" id="KW-1133">Transmembrane helix</keyword>
<dbReference type="PANTHER" id="PTHR43918:SF4">
    <property type="entry name" value="CARBOXYLIC ESTER HYDROLASE"/>
    <property type="match status" value="1"/>
</dbReference>
<reference evidence="5" key="1">
    <citation type="submission" date="2022-11" db="EMBL/GenBank/DDBJ databases">
        <authorList>
            <person name="Petersen C."/>
        </authorList>
    </citation>
    <scope>NUCLEOTIDE SEQUENCE</scope>
    <source>
        <strain evidence="5">IBT 23319</strain>
    </source>
</reference>
<accession>A0A9W9PF71</accession>
<keyword evidence="3" id="KW-0472">Membrane</keyword>
<evidence type="ECO:0000256" key="2">
    <source>
        <dbReference type="ARBA" id="ARBA00022801"/>
    </source>
</evidence>
<dbReference type="Gene3D" id="3.40.50.1820">
    <property type="entry name" value="alpha/beta hydrolase"/>
    <property type="match status" value="1"/>
</dbReference>
<dbReference type="GeneID" id="81378212"/>
<reference evidence="5" key="2">
    <citation type="journal article" date="2023" name="IMA Fungus">
        <title>Comparative genomic study of the Penicillium genus elucidates a diverse pangenome and 15 lateral gene transfer events.</title>
        <authorList>
            <person name="Petersen C."/>
            <person name="Sorensen T."/>
            <person name="Nielsen M.R."/>
            <person name="Sondergaard T.E."/>
            <person name="Sorensen J.L."/>
            <person name="Fitzpatrick D.A."/>
            <person name="Frisvad J.C."/>
            <person name="Nielsen K.L."/>
        </authorList>
    </citation>
    <scope>NUCLEOTIDE SEQUENCE</scope>
    <source>
        <strain evidence="5">IBT 23319</strain>
    </source>
</reference>
<keyword evidence="6" id="KW-1185">Reference proteome</keyword>
<dbReference type="InterPro" id="IPR002018">
    <property type="entry name" value="CarbesteraseB"/>
</dbReference>
<dbReference type="InterPro" id="IPR019819">
    <property type="entry name" value="Carboxylesterase_B_CS"/>
</dbReference>
<keyword evidence="3" id="KW-0812">Transmembrane</keyword>
<comment type="caution">
    <text evidence="5">The sequence shown here is derived from an EMBL/GenBank/DDBJ whole genome shotgun (WGS) entry which is preliminary data.</text>
</comment>
<dbReference type="OrthoDB" id="408631at2759"/>
<proteinExistence type="inferred from homology"/>
<dbReference type="InterPro" id="IPR029058">
    <property type="entry name" value="AB_hydrolase_fold"/>
</dbReference>
<dbReference type="GO" id="GO:0072330">
    <property type="term" value="P:monocarboxylic acid biosynthetic process"/>
    <property type="evidence" value="ECO:0007669"/>
    <property type="project" value="UniProtKB-ARBA"/>
</dbReference>
<evidence type="ECO:0000259" key="4">
    <source>
        <dbReference type="Pfam" id="PF00135"/>
    </source>
</evidence>
<name>A0A9W9PF71_PENCI</name>
<dbReference type="InterPro" id="IPR050654">
    <property type="entry name" value="AChE-related_enzymes"/>
</dbReference>
<feature type="transmembrane region" description="Helical" evidence="3">
    <location>
        <begin position="194"/>
        <end position="216"/>
    </location>
</feature>
<sequence length="737" mass="81990">MLGRPLTVLDLLTADYWNVKNASNRIIFRNDGTGELWHQPDQTASIAAGFNWRALDPPCLNENVAKGTIKGKNRASSLTIELTLVKGGRSSLDQGVEQISAENEFHDEAFIRKTFTIRLNPTYFRTGKNQEIPRSLVYSYALVFDRSPYPPPDEWKDRENGVKCSGIRDFVGVKVDSRRDSLCIGIKHHLRANICTYIMTIFMILLVIAGVVAGVLTSSHPLPKSAVVDLGYARYQGRSLYNDVDEYLGMRFAKSPVDDLRFRAPEDPEPSSDVQDASTFGPVCIGTGQTTSDSKAEDCLFINVFKPKHASVNSSLPVWFFIQGGGYATNANNNFNGSKVVHNSGHDIVFVNFNYRVGALGFLASEEVRRDGDLNAGLLDQRKALSWVQKYIHLFGGNPDHVVIHGDSAGAGSVALHLAAYGGENKNLFVGAVAESTFWPTQRTVAEMEPQYKRLVEQLGCDNAQNSLSCLRSTDIDTLQEYDVQSAFPGATESPPPLWYFLPVTDGSLVSDLLYNSFEQDKIIHVPLVVTDDTNEGTAFAVNATSPEEVSQFMKNNYPKLNETQLKTINQVYPLMDPLPKHAAYFPSAAAAYGESTFTCPGNMMTAAMSKHYNSNKVWNYRFNVQDKTQIEAGKGVPHVLDLVAIFGLQQTNTPSLSFANTNKKIVPITMDYYLSFIKTLDPNTLRNKDAPEWDNWGNGTGERLKLQTNKTEMEPVPKAQIERCRMWKEFADTMEQ</sequence>
<dbReference type="AlphaFoldDB" id="A0A9W9PF71"/>
<protein>
    <recommendedName>
        <fullName evidence="4">Carboxylesterase type B domain-containing protein</fullName>
    </recommendedName>
</protein>
<feature type="domain" description="Carboxylesterase type B" evidence="4">
    <location>
        <begin position="226"/>
        <end position="720"/>
    </location>
</feature>
<dbReference type="PROSITE" id="PS00122">
    <property type="entry name" value="CARBOXYLESTERASE_B_1"/>
    <property type="match status" value="1"/>
</dbReference>
<gene>
    <name evidence="5" type="ORF">N7469_000125</name>
</gene>
<keyword evidence="2" id="KW-0378">Hydrolase</keyword>
<dbReference type="GO" id="GO:0052689">
    <property type="term" value="F:carboxylic ester hydrolase activity"/>
    <property type="evidence" value="ECO:0007669"/>
    <property type="project" value="TreeGrafter"/>
</dbReference>
<dbReference type="Proteomes" id="UP001147733">
    <property type="component" value="Unassembled WGS sequence"/>
</dbReference>
<evidence type="ECO:0000256" key="1">
    <source>
        <dbReference type="ARBA" id="ARBA00005964"/>
    </source>
</evidence>
<evidence type="ECO:0000313" key="5">
    <source>
        <dbReference type="EMBL" id="KAJ5241798.1"/>
    </source>
</evidence>
<dbReference type="SUPFAM" id="SSF53474">
    <property type="entry name" value="alpha/beta-Hydrolases"/>
    <property type="match status" value="1"/>
</dbReference>
<evidence type="ECO:0000256" key="3">
    <source>
        <dbReference type="SAM" id="Phobius"/>
    </source>
</evidence>
<dbReference type="Pfam" id="PF00135">
    <property type="entry name" value="COesterase"/>
    <property type="match status" value="1"/>
</dbReference>
<dbReference type="EMBL" id="JAPQKT010000001">
    <property type="protein sequence ID" value="KAJ5241798.1"/>
    <property type="molecule type" value="Genomic_DNA"/>
</dbReference>